<dbReference type="Gene3D" id="3.40.50.450">
    <property type="match status" value="1"/>
</dbReference>
<feature type="domain" description="Smf/DprA SLOG" evidence="2">
    <location>
        <begin position="64"/>
        <end position="274"/>
    </location>
</feature>
<dbReference type="Pfam" id="PF02481">
    <property type="entry name" value="DNA_processg_A"/>
    <property type="match status" value="1"/>
</dbReference>
<dbReference type="Proteomes" id="UP000002881">
    <property type="component" value="Chromosome"/>
</dbReference>
<sequence>MERAEYAAIALSGDFSPSEMEEIENSGISDTHLFRCRTDLNKVKLKRFQKSFPDVAKILSRFTKFITFKDVQYPEALRNTFEPPSVIFFEGDPGLLNSRNILAIVGSRKADGYGASIAKEYAKSLSEKGITIVSGLAVGIDAQAHIGALEGRGSTIGVLGTGIDVAYPASNRTLIKSVKQKGCVISEFLPGTPPLKQNFPKRNRIISGLARAVFVVQATMRSGSLITARLALENGRDVFAVPGDINRRNSEGTNWLIKNGAKLISECIDIIDEFPEISFEEPQSGNLQSRVLDLLGNGPLTFGELLLMTDFSSKDLIVELTNLQLGGYIFEENGRWNRT</sequence>
<dbReference type="GeneID" id="87106279"/>
<dbReference type="PANTHER" id="PTHR43022:SF1">
    <property type="entry name" value="PROTEIN SMF"/>
    <property type="match status" value="1"/>
</dbReference>
<dbReference type="PANTHER" id="PTHR43022">
    <property type="entry name" value="PROTEIN SMF"/>
    <property type="match status" value="1"/>
</dbReference>
<evidence type="ECO:0000313" key="4">
    <source>
        <dbReference type="Proteomes" id="UP000002881"/>
    </source>
</evidence>
<dbReference type="GO" id="GO:0009294">
    <property type="term" value="P:DNA-mediated transformation"/>
    <property type="evidence" value="ECO:0007669"/>
    <property type="project" value="InterPro"/>
</dbReference>
<dbReference type="eggNOG" id="COG0758">
    <property type="taxonomic scope" value="Bacteria"/>
</dbReference>
<dbReference type="HOGENOM" id="CLU_029601_0_3_0"/>
<keyword evidence="4" id="KW-1185">Reference proteome</keyword>
<dbReference type="RefSeq" id="WP_014730269.1">
    <property type="nucleotide sequence ID" value="NC_017934.1"/>
</dbReference>
<dbReference type="NCBIfam" id="TIGR00732">
    <property type="entry name" value="dprA"/>
    <property type="match status" value="1"/>
</dbReference>
<dbReference type="STRING" id="660470.Theba_0426"/>
<evidence type="ECO:0000256" key="1">
    <source>
        <dbReference type="ARBA" id="ARBA00006525"/>
    </source>
</evidence>
<name>I2F2K1_9BACT</name>
<evidence type="ECO:0000313" key="3">
    <source>
        <dbReference type="EMBL" id="AFK06154.1"/>
    </source>
</evidence>
<dbReference type="AlphaFoldDB" id="I2F2K1"/>
<dbReference type="InterPro" id="IPR003488">
    <property type="entry name" value="DprA"/>
</dbReference>
<dbReference type="KEGG" id="mpg:Theba_0426"/>
<accession>I2F2K1</accession>
<comment type="similarity">
    <text evidence="1">Belongs to the DprA/Smf family.</text>
</comment>
<proteinExistence type="inferred from homology"/>
<dbReference type="SUPFAM" id="SSF102405">
    <property type="entry name" value="MCP/YpsA-like"/>
    <property type="match status" value="1"/>
</dbReference>
<evidence type="ECO:0000259" key="2">
    <source>
        <dbReference type="Pfam" id="PF02481"/>
    </source>
</evidence>
<protein>
    <submittedName>
        <fullName evidence="3">DNA protecting protein DprA</fullName>
    </submittedName>
</protein>
<dbReference type="EMBL" id="CP003532">
    <property type="protein sequence ID" value="AFK06154.1"/>
    <property type="molecule type" value="Genomic_DNA"/>
</dbReference>
<dbReference type="InterPro" id="IPR057666">
    <property type="entry name" value="DrpA_SLOG"/>
</dbReference>
<reference evidence="3 4" key="1">
    <citation type="journal article" date="2012" name="Genome Biol. Evol.">
        <title>Genome Sequence of the Mesophilic Thermotogales Bacterium Mesotoga prima MesG1.Ag.4.2 Reveals the Largest Thermotogales Genome To Date.</title>
        <authorList>
            <person name="Zhaxybayeva O."/>
            <person name="Swithers K.S."/>
            <person name="Foght J."/>
            <person name="Green A.G."/>
            <person name="Bruce D."/>
            <person name="Detter C."/>
            <person name="Han S."/>
            <person name="Teshima H."/>
            <person name="Han J."/>
            <person name="Woyke T."/>
            <person name="Pitluck S."/>
            <person name="Nolan M."/>
            <person name="Ivanova N."/>
            <person name="Pati A."/>
            <person name="Land M.L."/>
            <person name="Dlutek M."/>
            <person name="Doolittle W.F."/>
            <person name="Noll K.M."/>
            <person name="Nesbo C.L."/>
        </authorList>
    </citation>
    <scope>NUCLEOTIDE SEQUENCE [LARGE SCALE GENOMIC DNA]</scope>
    <source>
        <strain evidence="4">mesG1.Ag.4.2</strain>
    </source>
</reference>
<gene>
    <name evidence="3" type="ORF">Theba_0426</name>
</gene>
<organism evidence="3 4">
    <name type="scientific">Mesotoga prima MesG1.Ag.4.2</name>
    <dbReference type="NCBI Taxonomy" id="660470"/>
    <lineage>
        <taxon>Bacteria</taxon>
        <taxon>Thermotogati</taxon>
        <taxon>Thermotogota</taxon>
        <taxon>Thermotogae</taxon>
        <taxon>Kosmotogales</taxon>
        <taxon>Kosmotogaceae</taxon>
        <taxon>Mesotoga</taxon>
    </lineage>
</organism>